<name>A0A7I8V6K5_9ANNE</name>
<dbReference type="Proteomes" id="UP000549394">
    <property type="component" value="Unassembled WGS sequence"/>
</dbReference>
<evidence type="ECO:0000313" key="5">
    <source>
        <dbReference type="EMBL" id="CAD5110888.1"/>
    </source>
</evidence>
<dbReference type="SUPFAM" id="SSF102705">
    <property type="entry name" value="NIF3 (NGG1p interacting factor 3)-like"/>
    <property type="match status" value="1"/>
</dbReference>
<dbReference type="Gene3D" id="3.40.1390.30">
    <property type="entry name" value="NIF3 (NGG1p interacting factor 3)-like"/>
    <property type="match status" value="1"/>
</dbReference>
<evidence type="ECO:0000256" key="1">
    <source>
        <dbReference type="ARBA" id="ARBA00006964"/>
    </source>
</evidence>
<evidence type="ECO:0000256" key="2">
    <source>
        <dbReference type="ARBA" id="ARBA00019069"/>
    </source>
</evidence>
<protein>
    <recommendedName>
        <fullName evidence="2 3">NIF3-like protein 1</fullName>
    </recommendedName>
</protein>
<feature type="binding site" evidence="4">
    <location>
        <position position="242"/>
    </location>
    <ligand>
        <name>a divalent metal cation</name>
        <dbReference type="ChEBI" id="CHEBI:60240"/>
        <label>1</label>
    </ligand>
</feature>
<dbReference type="Pfam" id="PF01784">
    <property type="entry name" value="DUF34_NIF3"/>
    <property type="match status" value="1"/>
</dbReference>
<keyword evidence="4" id="KW-0479">Metal-binding</keyword>
<dbReference type="OrthoDB" id="3345469at2759"/>
<organism evidence="5 6">
    <name type="scientific">Dimorphilus gyrociliatus</name>
    <dbReference type="NCBI Taxonomy" id="2664684"/>
    <lineage>
        <taxon>Eukaryota</taxon>
        <taxon>Metazoa</taxon>
        <taxon>Spiralia</taxon>
        <taxon>Lophotrochozoa</taxon>
        <taxon>Annelida</taxon>
        <taxon>Polychaeta</taxon>
        <taxon>Polychaeta incertae sedis</taxon>
        <taxon>Dinophilidae</taxon>
        <taxon>Dimorphilus</taxon>
    </lineage>
</organism>
<keyword evidence="6" id="KW-1185">Reference proteome</keyword>
<dbReference type="FunFam" id="3.40.1390.30:FF:000001">
    <property type="entry name" value="GTP cyclohydrolase 1 type 2"/>
    <property type="match status" value="1"/>
</dbReference>
<proteinExistence type="inferred from homology"/>
<dbReference type="PANTHER" id="PTHR13799:SF13">
    <property type="entry name" value="NIF3-LIKE PROTEIN 1"/>
    <property type="match status" value="1"/>
</dbReference>
<sequence>MLRKMKLCKVVAILENFAPLKLAGSWDNVGLLVEPSSHTVKKMLLTNDLTKRVLEEAIETKSDMILSYHPPIFSPLKRLTQSSWKERIVIKCLENKIAVFSPHTSWDAIEGGVNDWLIKPFDKIIQNCEAVEKIDGIDYSTTSTKVGYGRRANLNKSIALKDAIEIVKTHLNMQNVRLAFDNKKTIDDIKINSIGVCAGSGASVLRYAKADLLISGEMSHHEVLNYVAGGSSVILCEHSNTERGFLKHIQAKLSEQLEDSIEVLVSSTDADPLQIV</sequence>
<reference evidence="5 6" key="1">
    <citation type="submission" date="2020-08" db="EMBL/GenBank/DDBJ databases">
        <authorList>
            <person name="Hejnol A."/>
        </authorList>
    </citation>
    <scope>NUCLEOTIDE SEQUENCE [LARGE SCALE GENOMIC DNA]</scope>
</reference>
<dbReference type="NCBIfam" id="TIGR00486">
    <property type="entry name" value="YbgI_SA1388"/>
    <property type="match status" value="1"/>
</dbReference>
<feature type="binding site" evidence="4">
    <location>
        <position position="238"/>
    </location>
    <ligand>
        <name>a divalent metal cation</name>
        <dbReference type="ChEBI" id="CHEBI:60240"/>
        <label>1</label>
    </ligand>
</feature>
<dbReference type="AlphaFoldDB" id="A0A7I8V6K5"/>
<dbReference type="PANTHER" id="PTHR13799">
    <property type="entry name" value="NGG1 INTERACTING FACTOR 3"/>
    <property type="match status" value="1"/>
</dbReference>
<dbReference type="GO" id="GO:0005739">
    <property type="term" value="C:mitochondrion"/>
    <property type="evidence" value="ECO:0007669"/>
    <property type="project" value="TreeGrafter"/>
</dbReference>
<dbReference type="EMBL" id="CAJFCJ010000001">
    <property type="protein sequence ID" value="CAD5110888.1"/>
    <property type="molecule type" value="Genomic_DNA"/>
</dbReference>
<dbReference type="InterPro" id="IPR017222">
    <property type="entry name" value="DUF34/NIF3_animal"/>
</dbReference>
<accession>A0A7I8V6K5</accession>
<comment type="similarity">
    <text evidence="1 3">Belongs to the GTP cyclohydrolase I type 2/NIF3 family.</text>
</comment>
<dbReference type="GO" id="GO:0046872">
    <property type="term" value="F:metal ion binding"/>
    <property type="evidence" value="ECO:0007669"/>
    <property type="project" value="UniProtKB-KW"/>
</dbReference>
<gene>
    <name evidence="5" type="ORF">DGYR_LOCUS245</name>
</gene>
<feature type="binding site" evidence="4">
    <location>
        <position position="69"/>
    </location>
    <ligand>
        <name>a divalent metal cation</name>
        <dbReference type="ChEBI" id="CHEBI:60240"/>
        <label>1</label>
    </ligand>
</feature>
<evidence type="ECO:0000256" key="3">
    <source>
        <dbReference type="PIRNR" id="PIRNR037490"/>
    </source>
</evidence>
<dbReference type="InterPro" id="IPR002678">
    <property type="entry name" value="DUF34/NIF3"/>
</dbReference>
<feature type="binding site" evidence="4">
    <location>
        <position position="107"/>
    </location>
    <ligand>
        <name>a divalent metal cation</name>
        <dbReference type="ChEBI" id="CHEBI:60240"/>
        <label>1</label>
    </ligand>
</feature>
<dbReference type="PIRSF" id="PIRSF037490">
    <property type="entry name" value="UCP037490_NIF3_euk"/>
    <property type="match status" value="1"/>
</dbReference>
<dbReference type="InterPro" id="IPR036069">
    <property type="entry name" value="DUF34/NIF3_sf"/>
</dbReference>
<comment type="caution">
    <text evidence="5">The sequence shown here is derived from an EMBL/GenBank/DDBJ whole genome shotgun (WGS) entry which is preliminary data.</text>
</comment>
<evidence type="ECO:0000313" key="6">
    <source>
        <dbReference type="Proteomes" id="UP000549394"/>
    </source>
</evidence>
<evidence type="ECO:0000256" key="4">
    <source>
        <dbReference type="PIRSR" id="PIRSR602678-1"/>
    </source>
</evidence>